<evidence type="ECO:0000259" key="5">
    <source>
        <dbReference type="Pfam" id="PF13193"/>
    </source>
</evidence>
<dbReference type="SUPFAM" id="SSF56801">
    <property type="entry name" value="Acetyl-CoA synthetase-like"/>
    <property type="match status" value="1"/>
</dbReference>
<feature type="chain" id="PRO_5025575960" evidence="3">
    <location>
        <begin position="19"/>
        <end position="663"/>
    </location>
</feature>
<evidence type="ECO:0000313" key="6">
    <source>
        <dbReference type="EMBL" id="KAB1225637.1"/>
    </source>
</evidence>
<dbReference type="Pfam" id="PF00501">
    <property type="entry name" value="AMP-binding"/>
    <property type="match status" value="1"/>
</dbReference>
<dbReference type="PANTHER" id="PTHR24096:SF415">
    <property type="entry name" value="4-COUMARATE--COA LIGASE"/>
    <property type="match status" value="1"/>
</dbReference>
<evidence type="ECO:0000259" key="4">
    <source>
        <dbReference type="Pfam" id="PF00501"/>
    </source>
</evidence>
<name>A0A6A1WP56_9ROSI</name>
<dbReference type="Gene3D" id="1.20.120.1460">
    <property type="match status" value="1"/>
</dbReference>
<dbReference type="Gene3D" id="3.30.300.30">
    <property type="match status" value="1"/>
</dbReference>
<comment type="similarity">
    <text evidence="1">Belongs to the ATP-dependent AMP-binding enzyme family.</text>
</comment>
<feature type="signal peptide" evidence="3">
    <location>
        <begin position="1"/>
        <end position="18"/>
    </location>
</feature>
<evidence type="ECO:0000313" key="7">
    <source>
        <dbReference type="Proteomes" id="UP000516437"/>
    </source>
</evidence>
<dbReference type="InterPro" id="IPR025110">
    <property type="entry name" value="AMP-bd_C"/>
</dbReference>
<dbReference type="Pfam" id="PF13193">
    <property type="entry name" value="AMP-binding_C"/>
    <property type="match status" value="1"/>
</dbReference>
<dbReference type="InterPro" id="IPR045851">
    <property type="entry name" value="AMP-bd_C_sf"/>
</dbReference>
<dbReference type="InterPro" id="IPR000873">
    <property type="entry name" value="AMP-dep_synth/lig_dom"/>
</dbReference>
<accession>A0A6A1WP56</accession>
<feature type="domain" description="AMP-dependent synthetase/ligase" evidence="4">
    <location>
        <begin position="81"/>
        <end position="447"/>
    </location>
</feature>
<reference evidence="6 7" key="1">
    <citation type="journal article" date="2019" name="Plant Biotechnol. J.">
        <title>The red bayberry genome and genetic basis of sex determination.</title>
        <authorList>
            <person name="Jia H.M."/>
            <person name="Jia H.J."/>
            <person name="Cai Q.L."/>
            <person name="Wang Y."/>
            <person name="Zhao H.B."/>
            <person name="Yang W.F."/>
            <person name="Wang G.Y."/>
            <person name="Li Y.H."/>
            <person name="Zhan D.L."/>
            <person name="Shen Y.T."/>
            <person name="Niu Q.F."/>
            <person name="Chang L."/>
            <person name="Qiu J."/>
            <person name="Zhao L."/>
            <person name="Xie H.B."/>
            <person name="Fu W.Y."/>
            <person name="Jin J."/>
            <person name="Li X.W."/>
            <person name="Jiao Y."/>
            <person name="Zhou C.C."/>
            <person name="Tu T."/>
            <person name="Chai C.Y."/>
            <person name="Gao J.L."/>
            <person name="Fan L.J."/>
            <person name="van de Weg E."/>
            <person name="Wang J.Y."/>
            <person name="Gao Z.S."/>
        </authorList>
    </citation>
    <scope>NUCLEOTIDE SEQUENCE [LARGE SCALE GENOMIC DNA]</scope>
    <source>
        <tissue evidence="6">Leaves</tissue>
    </source>
</reference>
<evidence type="ECO:0000256" key="2">
    <source>
        <dbReference type="ARBA" id="ARBA00022598"/>
    </source>
</evidence>
<evidence type="ECO:0000256" key="1">
    <source>
        <dbReference type="ARBA" id="ARBA00006432"/>
    </source>
</evidence>
<organism evidence="6 7">
    <name type="scientific">Morella rubra</name>
    <name type="common">Chinese bayberry</name>
    <dbReference type="NCBI Taxonomy" id="262757"/>
    <lineage>
        <taxon>Eukaryota</taxon>
        <taxon>Viridiplantae</taxon>
        <taxon>Streptophyta</taxon>
        <taxon>Embryophyta</taxon>
        <taxon>Tracheophyta</taxon>
        <taxon>Spermatophyta</taxon>
        <taxon>Magnoliopsida</taxon>
        <taxon>eudicotyledons</taxon>
        <taxon>Gunneridae</taxon>
        <taxon>Pentapetalae</taxon>
        <taxon>rosids</taxon>
        <taxon>fabids</taxon>
        <taxon>Fagales</taxon>
        <taxon>Myricaceae</taxon>
        <taxon>Morella</taxon>
    </lineage>
</organism>
<evidence type="ECO:0000256" key="3">
    <source>
        <dbReference type="SAM" id="SignalP"/>
    </source>
</evidence>
<dbReference type="GO" id="GO:0016405">
    <property type="term" value="F:CoA-ligase activity"/>
    <property type="evidence" value="ECO:0007669"/>
    <property type="project" value="TreeGrafter"/>
</dbReference>
<comment type="caution">
    <text evidence="6">The sequence shown here is derived from an EMBL/GenBank/DDBJ whole genome shotgun (WGS) entry which is preliminary data.</text>
</comment>
<sequence>MWAFSFMFLVIFSWGRQGSPSISPLPSYPTLSRNKLAAIHLSLLNTHGKVLQSQHPNLLISSTPSAPPQRPQLFLTSFLFQNNASSPHNLALIGADNDEILAFRRLRVVVSKLAHSLLQLNIDKNNVVLIVAPNSIHFPVCFLAIVALGAVVSNCNPSNTTAEISKQVSDCKPKLIITVPELWHRVGEFNLPSIILPSSNASNFTDMSNSKVWYFSELIISNRACELPITNVTQSDIAALLYSSGTTGTKKGVILTHRNFIATSLMVTTDQDRYRDPKNVILCVLPMFHVFGLAAITYSQLRRGNTVVSMGKFEFEKALGAVEKYRVTNLFVVPPMIIALLKQSAVKKYDLSSLKLIISGAAPLGADVMEKCSKNFPPHVEITQGYGLTETCGIISVENPKEESCLSGSTGTLVSGVESQIVCIDTLNPIPPKQLGEIWVRGPNMMQDRIKEIIKCNGFQVAPAEIEGLLLSHIEILDAVVIPFPEAKAGEVPVAYVVHSPKALLTEDDVQNFIAIQVDRIPLFNFFSYSPWPMLGHVDSAIYGAPRSGLTRRQILEKYQVYGDSVLRKYGEKPHVRDVVKPLLHLFHAEPGNGVWKRKADAAFQHCTSIKSFFEETLVAIPDSVLDSPVAEPPAGRDHLFTDIPNLLPPPYEMGAEQELQYA</sequence>
<dbReference type="AlphaFoldDB" id="A0A6A1WP56"/>
<proteinExistence type="inferred from homology"/>
<keyword evidence="3" id="KW-0732">Signal</keyword>
<keyword evidence="7" id="KW-1185">Reference proteome</keyword>
<gene>
    <name evidence="6" type="ORF">CJ030_MR1G002323</name>
</gene>
<dbReference type="EMBL" id="RXIC02000019">
    <property type="protein sequence ID" value="KAB1225637.1"/>
    <property type="molecule type" value="Genomic_DNA"/>
</dbReference>
<dbReference type="InterPro" id="IPR042099">
    <property type="entry name" value="ANL_N_sf"/>
</dbReference>
<dbReference type="Proteomes" id="UP000516437">
    <property type="component" value="Chromosome 1"/>
</dbReference>
<protein>
    <submittedName>
        <fullName evidence="6">4-coumarate--CoA ligase-like 7</fullName>
    </submittedName>
</protein>
<feature type="domain" description="AMP-binding enzyme C-terminal" evidence="5">
    <location>
        <begin position="465"/>
        <end position="519"/>
    </location>
</feature>
<keyword evidence="2 6" id="KW-0436">Ligase</keyword>
<dbReference type="PANTHER" id="PTHR24096">
    <property type="entry name" value="LONG-CHAIN-FATTY-ACID--COA LIGASE"/>
    <property type="match status" value="1"/>
</dbReference>
<dbReference type="OrthoDB" id="10253869at2759"/>
<dbReference type="Gene3D" id="3.40.50.12780">
    <property type="entry name" value="N-terminal domain of ligase-like"/>
    <property type="match status" value="1"/>
</dbReference>